<evidence type="ECO:0000256" key="3">
    <source>
        <dbReference type="ARBA" id="ARBA00022786"/>
    </source>
</evidence>
<dbReference type="GO" id="GO:0005737">
    <property type="term" value="C:cytoplasm"/>
    <property type="evidence" value="ECO:0007669"/>
    <property type="project" value="TreeGrafter"/>
</dbReference>
<dbReference type="InterPro" id="IPR000594">
    <property type="entry name" value="ThiF_NAD_FAD-bd"/>
</dbReference>
<dbReference type="GO" id="GO:0045116">
    <property type="term" value="P:protein neddylation"/>
    <property type="evidence" value="ECO:0007669"/>
    <property type="project" value="UniProtKB-UniRule"/>
</dbReference>
<evidence type="ECO:0000313" key="7">
    <source>
        <dbReference type="EMBL" id="OLY81785.1"/>
    </source>
</evidence>
<gene>
    <name evidence="7" type="ORF">AYI68_g4102</name>
</gene>
<evidence type="ECO:0000256" key="4">
    <source>
        <dbReference type="PIRNR" id="PIRNR039099"/>
    </source>
</evidence>
<dbReference type="PIRSF" id="PIRSF039099">
    <property type="entry name" value="APP-BP1"/>
    <property type="match status" value="1"/>
</dbReference>
<keyword evidence="8" id="KW-1185">Reference proteome</keyword>
<dbReference type="AlphaFoldDB" id="A0A1R0GY68"/>
<dbReference type="Pfam" id="PF00899">
    <property type="entry name" value="ThiF"/>
    <property type="match status" value="2"/>
</dbReference>
<keyword evidence="5" id="KW-0812">Transmembrane</keyword>
<evidence type="ECO:0000256" key="2">
    <source>
        <dbReference type="ARBA" id="ARBA00006868"/>
    </source>
</evidence>
<dbReference type="GO" id="GO:0019781">
    <property type="term" value="F:NEDD8 activating enzyme activity"/>
    <property type="evidence" value="ECO:0007669"/>
    <property type="project" value="UniProtKB-UniRule"/>
</dbReference>
<dbReference type="PANTHER" id="PTHR10953">
    <property type="entry name" value="UBIQUITIN-ACTIVATING ENZYME E1"/>
    <property type="match status" value="1"/>
</dbReference>
<dbReference type="InterPro" id="IPR035985">
    <property type="entry name" value="Ubiquitin-activating_enz"/>
</dbReference>
<reference evidence="7 8" key="1">
    <citation type="journal article" date="2016" name="Mol. Biol. Evol.">
        <title>Genome-Wide Survey of Gut Fungi (Harpellales) Reveals the First Horizontally Transferred Ubiquitin Gene from a Mosquito Host.</title>
        <authorList>
            <person name="Wang Y."/>
            <person name="White M.M."/>
            <person name="Kvist S."/>
            <person name="Moncalvo J.M."/>
        </authorList>
    </citation>
    <scope>NUCLEOTIDE SEQUENCE [LARGE SCALE GENOMIC DNA]</scope>
    <source>
        <strain evidence="7 8">ALG-7-W6</strain>
    </source>
</reference>
<feature type="transmembrane region" description="Helical" evidence="5">
    <location>
        <begin position="85"/>
        <end position="102"/>
    </location>
</feature>
<evidence type="ECO:0000313" key="8">
    <source>
        <dbReference type="Proteomes" id="UP000187455"/>
    </source>
</evidence>
<protein>
    <recommendedName>
        <fullName evidence="4">NEDD8-activating enzyme E1 regulatory subunit</fullName>
    </recommendedName>
</protein>
<dbReference type="EMBL" id="LSSL01002161">
    <property type="protein sequence ID" value="OLY81785.1"/>
    <property type="molecule type" value="Genomic_DNA"/>
</dbReference>
<dbReference type="InterPro" id="IPR030667">
    <property type="entry name" value="APP-BP1"/>
</dbReference>
<dbReference type="STRING" id="133383.A0A1R0GY68"/>
<keyword evidence="3 4" id="KW-0833">Ubl conjugation pathway</keyword>
<feature type="domain" description="THIF-type NAD/FAD binding fold" evidence="6">
    <location>
        <begin position="29"/>
        <end position="70"/>
    </location>
</feature>
<comment type="pathway">
    <text evidence="1 4">Protein modification; protein neddylation.</text>
</comment>
<dbReference type="InterPro" id="IPR045886">
    <property type="entry name" value="ThiF/MoeB/HesA"/>
</dbReference>
<comment type="caution">
    <text evidence="7">The sequence shown here is derived from an EMBL/GenBank/DDBJ whole genome shotgun (WGS) entry which is preliminary data.</text>
</comment>
<dbReference type="PANTHER" id="PTHR10953:SF29">
    <property type="entry name" value="NEDD8-ACTIVATING ENZYME E1 REGULATORY SUBUNIT"/>
    <property type="match status" value="1"/>
</dbReference>
<accession>A0A1R0GY68</accession>
<evidence type="ECO:0000259" key="6">
    <source>
        <dbReference type="Pfam" id="PF00899"/>
    </source>
</evidence>
<dbReference type="Gene3D" id="3.40.50.720">
    <property type="entry name" value="NAD(P)-binding Rossmann-like Domain"/>
    <property type="match status" value="2"/>
</dbReference>
<dbReference type="SUPFAM" id="SSF69572">
    <property type="entry name" value="Activating enzymes of the ubiquitin-like proteins"/>
    <property type="match status" value="1"/>
</dbReference>
<proteinExistence type="inferred from homology"/>
<keyword evidence="5" id="KW-1133">Transmembrane helix</keyword>
<comment type="function">
    <text evidence="4">Regulatory subunit of the dimeric UBA3-ULA1 E1 enzyme.</text>
</comment>
<evidence type="ECO:0000256" key="1">
    <source>
        <dbReference type="ARBA" id="ARBA00005032"/>
    </source>
</evidence>
<organism evidence="7 8">
    <name type="scientific">Smittium mucronatum</name>
    <dbReference type="NCBI Taxonomy" id="133383"/>
    <lineage>
        <taxon>Eukaryota</taxon>
        <taxon>Fungi</taxon>
        <taxon>Fungi incertae sedis</taxon>
        <taxon>Zoopagomycota</taxon>
        <taxon>Kickxellomycotina</taxon>
        <taxon>Harpellomycetes</taxon>
        <taxon>Harpellales</taxon>
        <taxon>Legeriomycetaceae</taxon>
        <taxon>Smittium</taxon>
    </lineage>
</organism>
<dbReference type="UniPathway" id="UPA00885"/>
<keyword evidence="5" id="KW-0472">Membrane</keyword>
<feature type="domain" description="THIF-type NAD/FAD binding fold" evidence="6">
    <location>
        <begin position="111"/>
        <end position="609"/>
    </location>
</feature>
<comment type="similarity">
    <text evidence="2 4">Belongs to the ubiquitin-activating E1 family. ULA1 subfamily.</text>
</comment>
<dbReference type="OrthoDB" id="1708823at2759"/>
<evidence type="ECO:0000256" key="5">
    <source>
        <dbReference type="SAM" id="Phobius"/>
    </source>
</evidence>
<dbReference type="Proteomes" id="UP000187455">
    <property type="component" value="Unassembled WGS sequence"/>
</dbReference>
<sequence>MPLISIIMAQSDTLPNCRKHPMSNPTDKYDRQLRLWKNSGQSKLANSKVALFGANTLGSEVLKNLVLPGITLQSFFFFFGSRNSPSSLFLIFSPILLVLIPFSNVQFQFLFLLGIGIGQFFLFDSAKVSSQDCQSNFFLSKSDIGSPISEAVVSSLKELNPQVLGFHKNVEDVQFTADYFKKFSLVILCNQPFPLLSKIIDCCWDSNIPVLYCIANGFISSLKIFVSEHCVVESHSDTIDDLRIAKPFHEIETFASLHYKTQTDSKSRSEIPYPIILIKKLQEFAANNNGKLPVSFQEKKSFKNFLISDPYYAGNENFDEAVENSIRCCSTQPLNSELQNIFDNPNCSLFVSNPPKNNNISFWALSAALKQFYADKDQGNYSLPLNDSISDMHSSTILYTQILSIYRNKFIADARSVHSNLTKILSQASLNLDISNSETELFCRNARNLRVISTPKPQFIPISLLSNPNPGSISSSLSILVPQFHEFGLPEAFVYSLYAFQSLMPSGPTSTPTPTPTHLVYNLISQLLNPNIIKIDLSNKTSATSISPNDHGFVSKVSDEICKSNGYQVHVTCAAMGGIAAQEAIKLITQQYIPSDKTILYDGIHGSIHTI</sequence>
<name>A0A1R0GY68_9FUNG</name>